<dbReference type="GO" id="GO:0043291">
    <property type="term" value="C:RAVE complex"/>
    <property type="evidence" value="ECO:0007669"/>
    <property type="project" value="TreeGrafter"/>
</dbReference>
<feature type="repeat" description="WD" evidence="1">
    <location>
        <begin position="476"/>
        <end position="517"/>
    </location>
</feature>
<evidence type="ECO:0000313" key="3">
    <source>
        <dbReference type="WBParaSite" id="ACOC_0000299101-mRNA-1"/>
    </source>
</evidence>
<accession>A0A158PF78</accession>
<dbReference type="WBParaSite" id="ACOC_0000299101-mRNA-1">
    <property type="protein sequence ID" value="ACOC_0000299101-mRNA-1"/>
    <property type="gene ID" value="ACOC_0000299101"/>
</dbReference>
<dbReference type="FunFam" id="2.130.10.10:FF:000651">
    <property type="entry name" value="RaBConnectin related"/>
    <property type="match status" value="1"/>
</dbReference>
<organism evidence="3">
    <name type="scientific">Angiostrongylus costaricensis</name>
    <name type="common">Nematode worm</name>
    <dbReference type="NCBI Taxonomy" id="334426"/>
    <lineage>
        <taxon>Eukaryota</taxon>
        <taxon>Metazoa</taxon>
        <taxon>Ecdysozoa</taxon>
        <taxon>Nematoda</taxon>
        <taxon>Chromadorea</taxon>
        <taxon>Rhabditida</taxon>
        <taxon>Rhabditina</taxon>
        <taxon>Rhabditomorpha</taxon>
        <taxon>Strongyloidea</taxon>
        <taxon>Metastrongylidae</taxon>
        <taxon>Angiostrongylus</taxon>
    </lineage>
</organism>
<dbReference type="GO" id="GO:0007035">
    <property type="term" value="P:vacuolar acidification"/>
    <property type="evidence" value="ECO:0007669"/>
    <property type="project" value="TreeGrafter"/>
</dbReference>
<dbReference type="SUPFAM" id="SSF50978">
    <property type="entry name" value="WD40 repeat-like"/>
    <property type="match status" value="1"/>
</dbReference>
<dbReference type="PROSITE" id="PS50082">
    <property type="entry name" value="WD_REPEATS_2"/>
    <property type="match status" value="2"/>
</dbReference>
<name>A0A158PF78_ANGCS</name>
<feature type="repeat" description="WD" evidence="1">
    <location>
        <begin position="595"/>
        <end position="636"/>
    </location>
</feature>
<dbReference type="AlphaFoldDB" id="A0A158PF78"/>
<dbReference type="Pfam" id="PF00400">
    <property type="entry name" value="WD40"/>
    <property type="match status" value="2"/>
</dbReference>
<reference evidence="3" key="1">
    <citation type="submission" date="2016-04" db="UniProtKB">
        <authorList>
            <consortium name="WormBaseParasite"/>
        </authorList>
    </citation>
    <scope>IDENTIFICATION</scope>
</reference>
<proteinExistence type="predicted"/>
<dbReference type="OMA" id="HESGAPC"/>
<feature type="region of interest" description="Disordered" evidence="2">
    <location>
        <begin position="206"/>
        <end position="229"/>
    </location>
</feature>
<dbReference type="SMART" id="SM00320">
    <property type="entry name" value="WD40"/>
    <property type="match status" value="4"/>
</dbReference>
<dbReference type="Gene3D" id="2.130.10.10">
    <property type="entry name" value="YVTN repeat-like/Quinoprotein amine dehydrogenase"/>
    <property type="match status" value="2"/>
</dbReference>
<keyword evidence="1" id="KW-0853">WD repeat</keyword>
<sequence length="733" mass="82471">LTLFIPLNIFQSFYAKALVFSALTRRIRGHTSTDDVRISTAPDKWPGVNNLVALLSREKGDETPHLRQVLAECFIAITMSLFCFALAVYDSRWLYRLVAHEMDAMQFSLIFGGGGEKKVPPLLVQGNRRMFLMRRLCALNCMLRFRLWSLDRDYRILVFGADVPQSGPHSGQTSPAVEQTVTKWIPPQKNIVQFFADKPAINSKDELGVDFDSDDESGKSTTSDLEEDRCENANPASFAWQLIRLALVEQQIYKIRHFLVLAGFDANEIPGVAPRVQTVLRLLDEWEIQLRQCLKSYRGGCPVDLLPNMTIDIADANSPLMNLPNSHRKYAVIAEKHNTPFESEDLRAGPLRRLWAYLTRQENLQPLFVRHIFASRGQQEQPIEKNDTLATIENHPLPDAFKIIQKDSEPIVAFACDQERPGWLVVSTGRELQEMDISGIFEECNNASSWLYNRTELDQLTPWIIDRSRKGLHKMFKRTISGIRRIDSHPNAPLYVTGSSDGSIRVWEWGVGQPVYTARVAGQYAKVSKISFSCNGNKFAAVDGDGMMCLWEACRSAELKKPSSVLITAGASSGEFNLALWDTLLPQNRALVHSWVAHNEGASVAMYLPSQQAIVSGGRHGDLCLWDIRQRQLRATVKAFESHQIVKTLVTDYTQDLIVAGSSDGDIKIWSADMNPQLMYSLPGEHAAKVAQSTVQGVQQLYIDQQLRLFSCGADASLKFRMLPSVYNITHLI</sequence>
<dbReference type="InterPro" id="IPR036322">
    <property type="entry name" value="WD40_repeat_dom_sf"/>
</dbReference>
<dbReference type="InterPro" id="IPR052208">
    <property type="entry name" value="DmX-like/RAVE_component"/>
</dbReference>
<dbReference type="PROSITE" id="PS50294">
    <property type="entry name" value="WD_REPEATS_REGION"/>
    <property type="match status" value="1"/>
</dbReference>
<dbReference type="PANTHER" id="PTHR13950">
    <property type="entry name" value="RABCONNECTIN-RELATED"/>
    <property type="match status" value="1"/>
</dbReference>
<dbReference type="PANTHER" id="PTHR13950:SF9">
    <property type="entry name" value="RABCONNECTIN-3A"/>
    <property type="match status" value="1"/>
</dbReference>
<evidence type="ECO:0000256" key="2">
    <source>
        <dbReference type="SAM" id="MobiDB-lite"/>
    </source>
</evidence>
<dbReference type="InterPro" id="IPR015943">
    <property type="entry name" value="WD40/YVTN_repeat-like_dom_sf"/>
</dbReference>
<protein>
    <submittedName>
        <fullName evidence="3">WD_REPEATS_REGION domain-containing protein</fullName>
    </submittedName>
</protein>
<dbReference type="InterPro" id="IPR001680">
    <property type="entry name" value="WD40_rpt"/>
</dbReference>
<evidence type="ECO:0000256" key="1">
    <source>
        <dbReference type="PROSITE-ProRule" id="PRU00221"/>
    </source>
</evidence>